<proteinExistence type="predicted"/>
<gene>
    <name evidence="2" type="ORF">S03H2_65991</name>
</gene>
<dbReference type="AlphaFoldDB" id="X1I523"/>
<feature type="non-terminal residue" evidence="2">
    <location>
        <position position="1"/>
    </location>
</feature>
<evidence type="ECO:0008006" key="3">
    <source>
        <dbReference type="Google" id="ProtNLM"/>
    </source>
</evidence>
<keyword evidence="1" id="KW-0812">Transmembrane</keyword>
<dbReference type="EMBL" id="BARU01043038">
    <property type="protein sequence ID" value="GAH77466.1"/>
    <property type="molecule type" value="Genomic_DNA"/>
</dbReference>
<sequence>AKLDGDFGRLVVTSYAYVTELPYSTAYYWKVKAVSGLEAEGDLEEGAWASGVFITKAEPEEEAPPIEVIEQPPVVIEPIVEVITPAATTTLITPAWIYVIIGVGAVLVIALLVLIVRTRRVA</sequence>
<comment type="caution">
    <text evidence="2">The sequence shown here is derived from an EMBL/GenBank/DDBJ whole genome shotgun (WGS) entry which is preliminary data.</text>
</comment>
<name>X1I523_9ZZZZ</name>
<evidence type="ECO:0000256" key="1">
    <source>
        <dbReference type="SAM" id="Phobius"/>
    </source>
</evidence>
<reference evidence="2" key="1">
    <citation type="journal article" date="2014" name="Front. Microbiol.">
        <title>High frequency of phylogenetically diverse reductive dehalogenase-homologous genes in deep subseafloor sedimentary metagenomes.</title>
        <authorList>
            <person name="Kawai M."/>
            <person name="Futagami T."/>
            <person name="Toyoda A."/>
            <person name="Takaki Y."/>
            <person name="Nishi S."/>
            <person name="Hori S."/>
            <person name="Arai W."/>
            <person name="Tsubouchi T."/>
            <person name="Morono Y."/>
            <person name="Uchiyama I."/>
            <person name="Ito T."/>
            <person name="Fujiyama A."/>
            <person name="Inagaki F."/>
            <person name="Takami H."/>
        </authorList>
    </citation>
    <scope>NUCLEOTIDE SEQUENCE</scope>
    <source>
        <strain evidence="2">Expedition CK06-06</strain>
    </source>
</reference>
<protein>
    <recommendedName>
        <fullName evidence="3">Fibronectin type-III domain-containing protein</fullName>
    </recommendedName>
</protein>
<evidence type="ECO:0000313" key="2">
    <source>
        <dbReference type="EMBL" id="GAH77466.1"/>
    </source>
</evidence>
<feature type="transmembrane region" description="Helical" evidence="1">
    <location>
        <begin position="95"/>
        <end position="116"/>
    </location>
</feature>
<keyword evidence="1" id="KW-0472">Membrane</keyword>
<accession>X1I523</accession>
<keyword evidence="1" id="KW-1133">Transmembrane helix</keyword>
<organism evidence="2">
    <name type="scientific">marine sediment metagenome</name>
    <dbReference type="NCBI Taxonomy" id="412755"/>
    <lineage>
        <taxon>unclassified sequences</taxon>
        <taxon>metagenomes</taxon>
        <taxon>ecological metagenomes</taxon>
    </lineage>
</organism>